<dbReference type="PIRSF" id="PIRSF037031">
    <property type="entry name" value="Redox_disulphide_2"/>
    <property type="match status" value="1"/>
</dbReference>
<sequence length="78" mass="8616">MKTVKIFGSGCCNCETTFHRFEEQAKAKNMTIQLEKVTDIEQIMEAGILATPGVMIDGKIKHTGSVPDMETVTRLLAE</sequence>
<feature type="domain" description="Thioredoxin-like fold" evidence="1">
    <location>
        <begin position="3"/>
        <end position="76"/>
    </location>
</feature>
<name>A0A2H9TCN9_9ZZZZ</name>
<dbReference type="Pfam" id="PF13192">
    <property type="entry name" value="Thioredoxin_3"/>
    <property type="match status" value="1"/>
</dbReference>
<dbReference type="EMBL" id="NSIT01000001">
    <property type="protein sequence ID" value="PJE80959.1"/>
    <property type="molecule type" value="Genomic_DNA"/>
</dbReference>
<dbReference type="NCBIfam" id="TIGR00412">
    <property type="entry name" value="redox_disulf_2"/>
    <property type="match status" value="1"/>
</dbReference>
<dbReference type="Gene3D" id="3.40.30.10">
    <property type="entry name" value="Glutaredoxin"/>
    <property type="match status" value="1"/>
</dbReference>
<dbReference type="InterPro" id="IPR012336">
    <property type="entry name" value="Thioredoxin-like_fold"/>
</dbReference>
<accession>A0A2H9TCN9</accession>
<proteinExistence type="predicted"/>
<dbReference type="SUPFAM" id="SSF52833">
    <property type="entry name" value="Thioredoxin-like"/>
    <property type="match status" value="1"/>
</dbReference>
<reference evidence="2" key="1">
    <citation type="journal article" date="2017" name="Appl. Environ. Microbiol.">
        <title>Molecular characterization of an Endozoicomonas-like organism causing infection in king scallop Pecten maximus L.</title>
        <authorList>
            <person name="Cano I."/>
            <person name="van Aerle R."/>
            <person name="Ross S."/>
            <person name="Verner-Jeffreys D.W."/>
            <person name="Paley R.K."/>
            <person name="Rimmer G."/>
            <person name="Ryder D."/>
            <person name="Hooper P."/>
            <person name="Stone D."/>
            <person name="Feist S.W."/>
        </authorList>
    </citation>
    <scope>NUCLEOTIDE SEQUENCE</scope>
</reference>
<dbReference type="InterPro" id="IPR036249">
    <property type="entry name" value="Thioredoxin-like_sf"/>
</dbReference>
<gene>
    <name evidence="2" type="ORF">CI610_00012</name>
</gene>
<dbReference type="PANTHER" id="PTHR36450">
    <property type="entry name" value="THIOREDOXIN"/>
    <property type="match status" value="1"/>
</dbReference>
<dbReference type="InterPro" id="IPR005243">
    <property type="entry name" value="THIRX-like_proc"/>
</dbReference>
<comment type="caution">
    <text evidence="2">The sequence shown here is derived from an EMBL/GenBank/DDBJ whole genome shotgun (WGS) entry which is preliminary data.</text>
</comment>
<evidence type="ECO:0000313" key="2">
    <source>
        <dbReference type="EMBL" id="PJE80959.1"/>
    </source>
</evidence>
<organism evidence="2">
    <name type="scientific">invertebrate metagenome</name>
    <dbReference type="NCBI Taxonomy" id="1711999"/>
    <lineage>
        <taxon>unclassified sequences</taxon>
        <taxon>metagenomes</taxon>
        <taxon>organismal metagenomes</taxon>
    </lineage>
</organism>
<dbReference type="PANTHER" id="PTHR36450:SF1">
    <property type="entry name" value="THIOREDOXIN"/>
    <property type="match status" value="1"/>
</dbReference>
<dbReference type="AlphaFoldDB" id="A0A2H9TCN9"/>
<evidence type="ECO:0000259" key="1">
    <source>
        <dbReference type="Pfam" id="PF13192"/>
    </source>
</evidence>
<protein>
    <recommendedName>
        <fullName evidence="1">Thioredoxin-like fold domain-containing protein</fullName>
    </recommendedName>
</protein>